<proteinExistence type="predicted"/>
<dbReference type="EMBL" id="KZ988203">
    <property type="protein sequence ID" value="RKP12793.1"/>
    <property type="molecule type" value="Genomic_DNA"/>
</dbReference>
<evidence type="ECO:0000256" key="2">
    <source>
        <dbReference type="SAM" id="Phobius"/>
    </source>
</evidence>
<dbReference type="Proteomes" id="UP000267251">
    <property type="component" value="Unassembled WGS sequence"/>
</dbReference>
<accession>A0A4P9Y211</accession>
<feature type="compositionally biased region" description="Polar residues" evidence="1">
    <location>
        <begin position="284"/>
        <end position="294"/>
    </location>
</feature>
<evidence type="ECO:0000313" key="4">
    <source>
        <dbReference type="EMBL" id="RKP12793.1"/>
    </source>
</evidence>
<feature type="signal peptide" evidence="3">
    <location>
        <begin position="1"/>
        <end position="45"/>
    </location>
</feature>
<feature type="region of interest" description="Disordered" evidence="1">
    <location>
        <begin position="275"/>
        <end position="294"/>
    </location>
</feature>
<organism evidence="4 5">
    <name type="scientific">Piptocephalis cylindrospora</name>
    <dbReference type="NCBI Taxonomy" id="1907219"/>
    <lineage>
        <taxon>Eukaryota</taxon>
        <taxon>Fungi</taxon>
        <taxon>Fungi incertae sedis</taxon>
        <taxon>Zoopagomycota</taxon>
        <taxon>Zoopagomycotina</taxon>
        <taxon>Zoopagomycetes</taxon>
        <taxon>Zoopagales</taxon>
        <taxon>Piptocephalidaceae</taxon>
        <taxon>Piptocephalis</taxon>
    </lineage>
</organism>
<dbReference type="OrthoDB" id="10672468at2759"/>
<feature type="transmembrane region" description="Helical" evidence="2">
    <location>
        <begin position="71"/>
        <end position="93"/>
    </location>
</feature>
<keyword evidence="2" id="KW-0812">Transmembrane</keyword>
<feature type="region of interest" description="Disordered" evidence="1">
    <location>
        <begin position="219"/>
        <end position="258"/>
    </location>
</feature>
<feature type="transmembrane region" description="Helical" evidence="2">
    <location>
        <begin position="127"/>
        <end position="147"/>
    </location>
</feature>
<evidence type="ECO:0000313" key="5">
    <source>
        <dbReference type="Proteomes" id="UP000267251"/>
    </source>
</evidence>
<keyword evidence="2" id="KW-1133">Transmembrane helix</keyword>
<dbReference type="AlphaFoldDB" id="A0A4P9Y211"/>
<evidence type="ECO:0000256" key="1">
    <source>
        <dbReference type="SAM" id="MobiDB-lite"/>
    </source>
</evidence>
<feature type="transmembrane region" description="Helical" evidence="2">
    <location>
        <begin position="100"/>
        <end position="121"/>
    </location>
</feature>
<protein>
    <submittedName>
        <fullName evidence="4">Uncharacterized protein</fullName>
    </submittedName>
</protein>
<sequence length="294" mass="31835">MLPTTVSPRSFWPFNRHSPLTSGPSIHLFFLTLVLFTLLAMSAQAESSTATSSPSPEATSPPALQRASLSILSLLWSFLYGLLLAVWTVVTFFTRPFTRFIGFILRIAVYEPSSLVISLSWAALPIISFFILAILLGVAAGSGAAWITGPDQATLTKSTDTKVIPKVRLHKPSSTVPSSSPMTSSARDQEMLREVEDRMRARKSAAAAAVATSIEEEVNCAPAHPSHRPARRDPSASTLRPDRRHVSEGTVSSSAHLDTDWDEFDSALEEAESFFSRIGHPHQGDSSSLDASSL</sequence>
<reference evidence="5" key="1">
    <citation type="journal article" date="2018" name="Nat. Microbiol.">
        <title>Leveraging single-cell genomics to expand the fungal tree of life.</title>
        <authorList>
            <person name="Ahrendt S.R."/>
            <person name="Quandt C.A."/>
            <person name="Ciobanu D."/>
            <person name="Clum A."/>
            <person name="Salamov A."/>
            <person name="Andreopoulos B."/>
            <person name="Cheng J.F."/>
            <person name="Woyke T."/>
            <person name="Pelin A."/>
            <person name="Henrissat B."/>
            <person name="Reynolds N.K."/>
            <person name="Benny G.L."/>
            <person name="Smith M.E."/>
            <person name="James T.Y."/>
            <person name="Grigoriev I.V."/>
        </authorList>
    </citation>
    <scope>NUCLEOTIDE SEQUENCE [LARGE SCALE GENOMIC DNA]</scope>
</reference>
<name>A0A4P9Y211_9FUNG</name>
<evidence type="ECO:0000256" key="3">
    <source>
        <dbReference type="SAM" id="SignalP"/>
    </source>
</evidence>
<feature type="chain" id="PRO_5020495567" evidence="3">
    <location>
        <begin position="46"/>
        <end position="294"/>
    </location>
</feature>
<keyword evidence="3" id="KW-0732">Signal</keyword>
<keyword evidence="5" id="KW-1185">Reference proteome</keyword>
<keyword evidence="2" id="KW-0472">Membrane</keyword>
<gene>
    <name evidence="4" type="ORF">BJ684DRAFT_20686</name>
</gene>
<feature type="compositionally biased region" description="Low complexity" evidence="1">
    <location>
        <begin position="172"/>
        <end position="185"/>
    </location>
</feature>
<feature type="region of interest" description="Disordered" evidence="1">
    <location>
        <begin position="171"/>
        <end position="191"/>
    </location>
</feature>